<organism evidence="2 3">
    <name type="scientific">Macrosiphum euphorbiae</name>
    <name type="common">potato aphid</name>
    <dbReference type="NCBI Taxonomy" id="13131"/>
    <lineage>
        <taxon>Eukaryota</taxon>
        <taxon>Metazoa</taxon>
        <taxon>Ecdysozoa</taxon>
        <taxon>Arthropoda</taxon>
        <taxon>Hexapoda</taxon>
        <taxon>Insecta</taxon>
        <taxon>Pterygota</taxon>
        <taxon>Neoptera</taxon>
        <taxon>Paraneoptera</taxon>
        <taxon>Hemiptera</taxon>
        <taxon>Sternorrhyncha</taxon>
        <taxon>Aphidomorpha</taxon>
        <taxon>Aphidoidea</taxon>
        <taxon>Aphididae</taxon>
        <taxon>Macrosiphini</taxon>
        <taxon>Macrosiphum</taxon>
    </lineage>
</organism>
<evidence type="ECO:0000313" key="3">
    <source>
        <dbReference type="Proteomes" id="UP001160148"/>
    </source>
</evidence>
<protein>
    <submittedName>
        <fullName evidence="2">Uncharacterized protein</fullName>
    </submittedName>
</protein>
<evidence type="ECO:0000256" key="1">
    <source>
        <dbReference type="SAM" id="MobiDB-lite"/>
    </source>
</evidence>
<proteinExistence type="predicted"/>
<dbReference type="AlphaFoldDB" id="A0AAV0VZZ8"/>
<name>A0AAV0VZZ8_9HEMI</name>
<feature type="region of interest" description="Disordered" evidence="1">
    <location>
        <begin position="1"/>
        <end position="120"/>
    </location>
</feature>
<gene>
    <name evidence="2" type="ORF">MEUPH1_LOCUS5470</name>
</gene>
<keyword evidence="3" id="KW-1185">Reference proteome</keyword>
<evidence type="ECO:0000313" key="2">
    <source>
        <dbReference type="EMBL" id="CAI6348832.1"/>
    </source>
</evidence>
<dbReference type="Proteomes" id="UP001160148">
    <property type="component" value="Unassembled WGS sequence"/>
</dbReference>
<reference evidence="2 3" key="1">
    <citation type="submission" date="2023-01" db="EMBL/GenBank/DDBJ databases">
        <authorList>
            <person name="Whitehead M."/>
        </authorList>
    </citation>
    <scope>NUCLEOTIDE SEQUENCE [LARGE SCALE GENOMIC DNA]</scope>
</reference>
<sequence>MQTNSNSWPRERPCVKGGASPLTHGSFNHSCPRSGIQLNPPAPRPTPLSTGDGPLSVRASIGLPPLYPYRHPCPSGTDRPASSSGAGDGPLRGDPPPNPQPGDAYYSDFRESSAARRTAK</sequence>
<accession>A0AAV0VZZ8</accession>
<dbReference type="EMBL" id="CARXXK010000001">
    <property type="protein sequence ID" value="CAI6348832.1"/>
    <property type="molecule type" value="Genomic_DNA"/>
</dbReference>
<comment type="caution">
    <text evidence="2">The sequence shown here is derived from an EMBL/GenBank/DDBJ whole genome shotgun (WGS) entry which is preliminary data.</text>
</comment>